<organism evidence="3 4">
    <name type="scientific">Gigaspora margarita</name>
    <dbReference type="NCBI Taxonomy" id="4874"/>
    <lineage>
        <taxon>Eukaryota</taxon>
        <taxon>Fungi</taxon>
        <taxon>Fungi incertae sedis</taxon>
        <taxon>Mucoromycota</taxon>
        <taxon>Glomeromycotina</taxon>
        <taxon>Glomeromycetes</taxon>
        <taxon>Diversisporales</taxon>
        <taxon>Gigasporaceae</taxon>
        <taxon>Gigaspora</taxon>
    </lineage>
</organism>
<keyword evidence="4" id="KW-1185">Reference proteome</keyword>
<dbReference type="SMART" id="SM00398">
    <property type="entry name" value="HMG"/>
    <property type="match status" value="1"/>
</dbReference>
<dbReference type="PROSITE" id="PS50118">
    <property type="entry name" value="HMG_BOX_2"/>
    <property type="match status" value="1"/>
</dbReference>
<dbReference type="Proteomes" id="UP000439903">
    <property type="component" value="Unassembled WGS sequence"/>
</dbReference>
<comment type="caution">
    <text evidence="3">The sequence shown here is derived from an EMBL/GenBank/DDBJ whole genome shotgun (WGS) entry which is preliminary data.</text>
</comment>
<accession>A0A8H3X5H6</accession>
<dbReference type="GO" id="GO:0003677">
    <property type="term" value="F:DNA binding"/>
    <property type="evidence" value="ECO:0007669"/>
    <property type="project" value="UniProtKB-UniRule"/>
</dbReference>
<dbReference type="EMBL" id="WTPW01001698">
    <property type="protein sequence ID" value="KAF0420355.1"/>
    <property type="molecule type" value="Genomic_DNA"/>
</dbReference>
<dbReference type="InterPro" id="IPR009071">
    <property type="entry name" value="HMG_box_dom"/>
</dbReference>
<dbReference type="CDD" id="cd01389">
    <property type="entry name" value="HMG-box_ROX1-like"/>
    <property type="match status" value="1"/>
</dbReference>
<gene>
    <name evidence="3" type="ORF">F8M41_007000</name>
</gene>
<evidence type="ECO:0000259" key="2">
    <source>
        <dbReference type="PROSITE" id="PS50118"/>
    </source>
</evidence>
<feature type="domain" description="HMG box" evidence="2">
    <location>
        <begin position="47"/>
        <end position="115"/>
    </location>
</feature>
<reference evidence="3 4" key="1">
    <citation type="journal article" date="2019" name="Environ. Microbiol.">
        <title>At the nexus of three kingdoms: the genome of the mycorrhizal fungus Gigaspora margarita provides insights into plant, endobacterial and fungal interactions.</title>
        <authorList>
            <person name="Venice F."/>
            <person name="Ghignone S."/>
            <person name="Salvioli di Fossalunga A."/>
            <person name="Amselem J."/>
            <person name="Novero M."/>
            <person name="Xianan X."/>
            <person name="Sedzielewska Toro K."/>
            <person name="Morin E."/>
            <person name="Lipzen A."/>
            <person name="Grigoriev I.V."/>
            <person name="Henrissat B."/>
            <person name="Martin F.M."/>
            <person name="Bonfante P."/>
        </authorList>
    </citation>
    <scope>NUCLEOTIDE SEQUENCE [LARGE SCALE GENOMIC DNA]</scope>
    <source>
        <strain evidence="3 4">BEG34</strain>
    </source>
</reference>
<keyword evidence="1" id="KW-0238">DNA-binding</keyword>
<evidence type="ECO:0000256" key="1">
    <source>
        <dbReference type="PROSITE-ProRule" id="PRU00267"/>
    </source>
</evidence>
<name>A0A8H3X5H6_GIGMA</name>
<evidence type="ECO:0000313" key="4">
    <source>
        <dbReference type="Proteomes" id="UP000439903"/>
    </source>
</evidence>
<dbReference type="SUPFAM" id="SSF47095">
    <property type="entry name" value="HMG-box"/>
    <property type="match status" value="1"/>
</dbReference>
<protein>
    <submittedName>
        <fullName evidence="3">MATA-HMG</fullName>
    </submittedName>
</protein>
<dbReference type="Gene3D" id="1.10.30.10">
    <property type="entry name" value="High mobility group box domain"/>
    <property type="match status" value="1"/>
</dbReference>
<dbReference type="OrthoDB" id="6247875at2759"/>
<proteinExistence type="predicted"/>
<dbReference type="Pfam" id="PF00505">
    <property type="entry name" value="HMG_box"/>
    <property type="match status" value="1"/>
</dbReference>
<evidence type="ECO:0000313" key="3">
    <source>
        <dbReference type="EMBL" id="KAF0420355.1"/>
    </source>
</evidence>
<dbReference type="GO" id="GO:0005634">
    <property type="term" value="C:nucleus"/>
    <property type="evidence" value="ECO:0007669"/>
    <property type="project" value="UniProtKB-UniRule"/>
</dbReference>
<sequence length="198" mass="23163">MSSSNFSIADIANNLIPKLNKKRIFPPYHNKPEDLIPSLSATSARRPRRSPNSFLLFRKNIHEEIKRIGIGCNMRVISRIAGVLWHNASIDEKQPYEDLAQRCNDLHIQRYHSTIKHRSEIRKRPLKCKYEPYEVVSIPSQMLSSQLRLQHEPEPVINQCPRLNPLPLLNQELSNLVSFTEEDWGSLYFTFRGQQYQQ</sequence>
<dbReference type="InterPro" id="IPR036910">
    <property type="entry name" value="HMG_box_dom_sf"/>
</dbReference>
<keyword evidence="1" id="KW-0539">Nucleus</keyword>
<dbReference type="AlphaFoldDB" id="A0A8H3X5H6"/>
<feature type="DNA-binding region" description="HMG box" evidence="1">
    <location>
        <begin position="47"/>
        <end position="115"/>
    </location>
</feature>